<evidence type="ECO:0000256" key="1">
    <source>
        <dbReference type="SAM" id="MobiDB-lite"/>
    </source>
</evidence>
<dbReference type="STRING" id="314260.PB2503_03262"/>
<dbReference type="Proteomes" id="UP000001302">
    <property type="component" value="Chromosome"/>
</dbReference>
<name>E0TDH3_PARBH</name>
<reference evidence="3" key="1">
    <citation type="submission" date="2010-08" db="EMBL/GenBank/DDBJ databases">
        <title>Genome sequence of Parvularcula bermudensis HTCC2503.</title>
        <authorList>
            <person name="Kang D.-M."/>
            <person name="Oh H.-M."/>
            <person name="Cho J.-C."/>
        </authorList>
    </citation>
    <scope>NUCLEOTIDE SEQUENCE [LARGE SCALE GENOMIC DNA]</scope>
    <source>
        <strain evidence="3">ATCC BAA-594 / HTCC2503 / KCTC 12087</strain>
    </source>
</reference>
<gene>
    <name evidence="2" type="ordered locus">PB2503_03262</name>
</gene>
<dbReference type="AlphaFoldDB" id="E0TDH3"/>
<dbReference type="EMBL" id="CP002156">
    <property type="protein sequence ID" value="ADM08728.1"/>
    <property type="molecule type" value="Genomic_DNA"/>
</dbReference>
<keyword evidence="3" id="KW-1185">Reference proteome</keyword>
<feature type="region of interest" description="Disordered" evidence="1">
    <location>
        <begin position="1"/>
        <end position="43"/>
    </location>
</feature>
<feature type="compositionally biased region" description="Basic and acidic residues" evidence="1">
    <location>
        <begin position="12"/>
        <end position="43"/>
    </location>
</feature>
<dbReference type="KEGG" id="pbr:PB2503_03262"/>
<organism evidence="2 3">
    <name type="scientific">Parvularcula bermudensis (strain ATCC BAA-594 / HTCC2503 / KCTC 12087)</name>
    <dbReference type="NCBI Taxonomy" id="314260"/>
    <lineage>
        <taxon>Bacteria</taxon>
        <taxon>Pseudomonadati</taxon>
        <taxon>Pseudomonadota</taxon>
        <taxon>Alphaproteobacteria</taxon>
        <taxon>Parvularculales</taxon>
        <taxon>Parvularculaceae</taxon>
        <taxon>Parvularcula</taxon>
    </lineage>
</organism>
<dbReference type="HOGENOM" id="CLU_2772143_0_0_5"/>
<reference evidence="2 3" key="2">
    <citation type="journal article" date="2011" name="J. Bacteriol.">
        <title>Complete genome sequence of strain HTCC2503T of Parvularcula bermudensis, the type species of the order "Parvularculales" in the class Alphaproteobacteria.</title>
        <authorList>
            <person name="Oh H.M."/>
            <person name="Kang I."/>
            <person name="Vergin K.L."/>
            <person name="Kang D."/>
            <person name="Rhee K.H."/>
            <person name="Giovannoni S.J."/>
            <person name="Cho J.C."/>
        </authorList>
    </citation>
    <scope>NUCLEOTIDE SEQUENCE [LARGE SCALE GENOMIC DNA]</scope>
    <source>
        <strain evidence="3">ATCC BAA-594 / HTCC2503 / KCTC 12087</strain>
    </source>
</reference>
<accession>E0TDH3</accession>
<proteinExistence type="predicted"/>
<sequence length="69" mass="7242">MGSAALALGGGDGEHSGDDEPPKQERAAESGEGERNAKGHESTLKLAQGLPFQMSQSRHFKGLSFIGFQ</sequence>
<evidence type="ECO:0000313" key="2">
    <source>
        <dbReference type="EMBL" id="ADM08728.1"/>
    </source>
</evidence>
<evidence type="ECO:0000313" key="3">
    <source>
        <dbReference type="Proteomes" id="UP000001302"/>
    </source>
</evidence>
<protein>
    <submittedName>
        <fullName evidence="2">Uncharacterized protein</fullName>
    </submittedName>
</protein>